<dbReference type="SUPFAM" id="SSF54909">
    <property type="entry name" value="Dimeric alpha+beta barrel"/>
    <property type="match status" value="1"/>
</dbReference>
<dbReference type="PANTHER" id="PTHR33336">
    <property type="entry name" value="QUINOL MONOOXYGENASE YGIN-RELATED"/>
    <property type="match status" value="1"/>
</dbReference>
<proteinExistence type="predicted"/>
<dbReference type="InterPro" id="IPR050744">
    <property type="entry name" value="AI-2_Isomerase_LsrG"/>
</dbReference>
<dbReference type="InterPro" id="IPR011008">
    <property type="entry name" value="Dimeric_a/b-barrel"/>
</dbReference>
<evidence type="ECO:0000259" key="1">
    <source>
        <dbReference type="PROSITE" id="PS51725"/>
    </source>
</evidence>
<gene>
    <name evidence="2" type="ORF">FC19_GL000738</name>
</gene>
<protein>
    <recommendedName>
        <fullName evidence="1">ABM domain-containing protein</fullName>
    </recommendedName>
</protein>
<sequence>MEETMKVINVELTVKPELQAEYENFVNELVEHSAAEQGNISYSHFKKLNTDFEYEIIEHWKDQDAVASHNETPHFQKFLAHIGDYVTKAPVIIRMDYNA</sequence>
<dbReference type="AlphaFoldDB" id="A0A0R2CX05"/>
<dbReference type="STRING" id="1423725.FC19_GL000738"/>
<dbReference type="GO" id="GO:0003824">
    <property type="term" value="F:catalytic activity"/>
    <property type="evidence" value="ECO:0007669"/>
    <property type="project" value="TreeGrafter"/>
</dbReference>
<dbReference type="InterPro" id="IPR007138">
    <property type="entry name" value="ABM_dom"/>
</dbReference>
<dbReference type="PANTHER" id="PTHR33336:SF15">
    <property type="entry name" value="ABM DOMAIN-CONTAINING PROTEIN"/>
    <property type="match status" value="1"/>
</dbReference>
<name>A0A0R2CX05_9LACO</name>
<dbReference type="Gene3D" id="3.30.70.100">
    <property type="match status" value="1"/>
</dbReference>
<dbReference type="Proteomes" id="UP000051015">
    <property type="component" value="Unassembled WGS sequence"/>
</dbReference>
<comment type="caution">
    <text evidence="2">The sequence shown here is derived from an EMBL/GenBank/DDBJ whole genome shotgun (WGS) entry which is preliminary data.</text>
</comment>
<reference evidence="2 3" key="1">
    <citation type="journal article" date="2015" name="Genome Announc.">
        <title>Expanding the biotechnology potential of lactobacilli through comparative genomics of 213 strains and associated genera.</title>
        <authorList>
            <person name="Sun Z."/>
            <person name="Harris H.M."/>
            <person name="McCann A."/>
            <person name="Guo C."/>
            <person name="Argimon S."/>
            <person name="Zhang W."/>
            <person name="Yang X."/>
            <person name="Jeffery I.B."/>
            <person name="Cooney J.C."/>
            <person name="Kagawa T.F."/>
            <person name="Liu W."/>
            <person name="Song Y."/>
            <person name="Salvetti E."/>
            <person name="Wrobel A."/>
            <person name="Rasinkangas P."/>
            <person name="Parkhill J."/>
            <person name="Rea M.C."/>
            <person name="O'Sullivan O."/>
            <person name="Ritari J."/>
            <person name="Douillard F.P."/>
            <person name="Paul Ross R."/>
            <person name="Yang R."/>
            <person name="Briner A.E."/>
            <person name="Felis G.E."/>
            <person name="de Vos W.M."/>
            <person name="Barrangou R."/>
            <person name="Klaenhammer T.R."/>
            <person name="Caufield P.W."/>
            <person name="Cui Y."/>
            <person name="Zhang H."/>
            <person name="O'Toole P.W."/>
        </authorList>
    </citation>
    <scope>NUCLEOTIDE SEQUENCE [LARGE SCALE GENOMIC DNA]</scope>
    <source>
        <strain evidence="2 3">DSM 21051</strain>
    </source>
</reference>
<dbReference type="PROSITE" id="PS51725">
    <property type="entry name" value="ABM"/>
    <property type="match status" value="1"/>
</dbReference>
<keyword evidence="3" id="KW-1185">Reference proteome</keyword>
<organism evidence="2 3">
    <name type="scientific">Liquorilactobacillus aquaticus DSM 21051</name>
    <dbReference type="NCBI Taxonomy" id="1423725"/>
    <lineage>
        <taxon>Bacteria</taxon>
        <taxon>Bacillati</taxon>
        <taxon>Bacillota</taxon>
        <taxon>Bacilli</taxon>
        <taxon>Lactobacillales</taxon>
        <taxon>Lactobacillaceae</taxon>
        <taxon>Liquorilactobacillus</taxon>
    </lineage>
</organism>
<accession>A0A0R2CX05</accession>
<feature type="domain" description="ABM" evidence="1">
    <location>
        <begin position="6"/>
        <end position="95"/>
    </location>
</feature>
<dbReference type="EMBL" id="AYZD01000015">
    <property type="protein sequence ID" value="KRM96447.1"/>
    <property type="molecule type" value="Genomic_DNA"/>
</dbReference>
<evidence type="ECO:0000313" key="2">
    <source>
        <dbReference type="EMBL" id="KRM96447.1"/>
    </source>
</evidence>
<evidence type="ECO:0000313" key="3">
    <source>
        <dbReference type="Proteomes" id="UP000051015"/>
    </source>
</evidence>
<dbReference type="Pfam" id="PF03992">
    <property type="entry name" value="ABM"/>
    <property type="match status" value="1"/>
</dbReference>
<dbReference type="PATRIC" id="fig|1423725.3.peg.762"/>